<keyword evidence="1" id="KW-0812">Transmembrane</keyword>
<dbReference type="RefSeq" id="WP_144858729.1">
    <property type="nucleotide sequence ID" value="NZ_CP048738.1"/>
</dbReference>
<evidence type="ECO:0000256" key="1">
    <source>
        <dbReference type="SAM" id="Phobius"/>
    </source>
</evidence>
<reference evidence="3 4" key="1">
    <citation type="submission" date="2019-07" db="EMBL/GenBank/DDBJ databases">
        <title>Draft genome sequence of Haloferax volcanii SS0101, isolated from salt farm in Samut Sakhon, Thailand.</title>
        <authorList>
            <person name="Wanthongcharoen S."/>
            <person name="Yamprayoonswat W."/>
            <person name="Ruangsuj P."/>
            <person name="Thongpramul N."/>
            <person name="Jumpathong W."/>
            <person name="Sittihan S."/>
            <person name="Kanjanavas P."/>
            <person name="Yasawong M."/>
        </authorList>
    </citation>
    <scope>NUCLEOTIDE SEQUENCE [LARGE SCALE GENOMIC DNA]</scope>
    <source>
        <strain evidence="3 4">SS0101</strain>
    </source>
</reference>
<accession>A0A558GAV5</accession>
<evidence type="ECO:0000313" key="3">
    <source>
        <dbReference type="EMBL" id="TVT94876.1"/>
    </source>
</evidence>
<dbReference type="AlphaFoldDB" id="A0A558GAV5"/>
<evidence type="ECO:0000313" key="5">
    <source>
        <dbReference type="Proteomes" id="UP000465667"/>
    </source>
</evidence>
<keyword evidence="1" id="KW-1133">Transmembrane helix</keyword>
<evidence type="ECO:0000313" key="2">
    <source>
        <dbReference type="EMBL" id="QIB79581.1"/>
    </source>
</evidence>
<reference evidence="2 5" key="2">
    <citation type="submission" date="2020-02" db="EMBL/GenBank/DDBJ databases">
        <title>Whole genome sequence of Haloferax alexandrinus pws1.</title>
        <authorList>
            <person name="Verma D.K."/>
            <person name="Gopal K."/>
            <person name="Prasad E.S."/>
        </authorList>
    </citation>
    <scope>NUCLEOTIDE SEQUENCE [LARGE SCALE GENOMIC DNA]</scope>
    <source>
        <strain evidence="2">Wsp1</strain>
        <strain evidence="5">wsp1</strain>
    </source>
</reference>
<dbReference type="GeneID" id="44085009"/>
<dbReference type="Proteomes" id="UP000465667">
    <property type="component" value="Chromosome"/>
</dbReference>
<dbReference type="KEGG" id="hale:G3A49_16330"/>
<dbReference type="Proteomes" id="UP000320212">
    <property type="component" value="Unassembled WGS sequence"/>
</dbReference>
<feature type="transmembrane region" description="Helical" evidence="1">
    <location>
        <begin position="37"/>
        <end position="57"/>
    </location>
</feature>
<dbReference type="EMBL" id="VMTR01000055">
    <property type="protein sequence ID" value="TVT94876.1"/>
    <property type="molecule type" value="Genomic_DNA"/>
</dbReference>
<dbReference type="EMBL" id="CP048738">
    <property type="protein sequence ID" value="QIB79581.1"/>
    <property type="molecule type" value="Genomic_DNA"/>
</dbReference>
<organism evidence="3 4">
    <name type="scientific">Haloferax volcanii</name>
    <name type="common">Halobacterium volcanii</name>
    <dbReference type="NCBI Taxonomy" id="2246"/>
    <lineage>
        <taxon>Archaea</taxon>
        <taxon>Methanobacteriati</taxon>
        <taxon>Methanobacteriota</taxon>
        <taxon>Stenosarchaea group</taxon>
        <taxon>Halobacteria</taxon>
        <taxon>Halobacteriales</taxon>
        <taxon>Haloferacaceae</taxon>
        <taxon>Haloferax</taxon>
    </lineage>
</organism>
<evidence type="ECO:0000313" key="4">
    <source>
        <dbReference type="Proteomes" id="UP000320212"/>
    </source>
</evidence>
<protein>
    <submittedName>
        <fullName evidence="3">Uncharacterized protein</fullName>
    </submittedName>
</protein>
<accession>A0A6C0UYU0</accession>
<sequence>MSELLVFSILAVALAVYSALPEHRQLRRKFAVRKWQYITATGLGLAIILLALAETYVQASNLQFTFLCGWICLPVEVWIQAAQAGAALVGVSVVGYPFVQQNAQVGDDHALARLLRALYSRKEFATLSSLISELYETLLMEGSSAPQSSSTVEGLVTDDRFLDHFDELDPELAGKLLRDTSSAVDRQDFALRYFKRQLSDQTSLLYYEIEQAQEGGGRYYPEESTVLLWSLLSDCSVAQDVAIWNPVREVVREHIRSVSASTPNQYASSNLTSNRPEELYRDCTYVGIRFFDLMASAALTQQSQHHMWMHYLGHIAETLVEEFELADDADPSDEFPNDYARLLYEIHAIFNQLVRNAGSQNFKGRKAITDPGVSDENDLLKYSLRALLRCHRAVLLSSDIPNRFKRERTHSIYELYEELDRSNAQKSDLYAEALLQYMSSLDPRNPVGGKHQLEYLEETSRHLSTYDTAKLMTGGREQFEEMNKRVSRTIGLLRAFGRP</sequence>
<gene>
    <name evidence="3" type="ORF">FQA18_09455</name>
    <name evidence="2" type="ORF">G3A49_16330</name>
</gene>
<proteinExistence type="predicted"/>
<name>A0A558GAV5_HALVO</name>
<keyword evidence="1" id="KW-0472">Membrane</keyword>